<sequence>MKRHISLAVLAIVSLAFSGTLFAGEGHKCSAESQTCLNAMVEKFQNKGWLGVELDWVKDSKALKVKRVIEASPAAAAGLKSGDVLVALNGVKYGDKEGMKSVYAQVKPGNTVTYTIKHGAKERKVDVKLGTFPEELAAKYIGMHLMEQHATAVAVN</sequence>
<keyword evidence="4" id="KW-1185">Reference proteome</keyword>
<dbReference type="AlphaFoldDB" id="A0A8J7Q826"/>
<evidence type="ECO:0000313" key="4">
    <source>
        <dbReference type="Proteomes" id="UP000664417"/>
    </source>
</evidence>
<dbReference type="InterPro" id="IPR036034">
    <property type="entry name" value="PDZ_sf"/>
</dbReference>
<accession>A0A8J7Q826</accession>
<feature type="chain" id="PRO_5035309411" evidence="1">
    <location>
        <begin position="24"/>
        <end position="156"/>
    </location>
</feature>
<dbReference type="SMART" id="SM00228">
    <property type="entry name" value="PDZ"/>
    <property type="match status" value="1"/>
</dbReference>
<evidence type="ECO:0000256" key="1">
    <source>
        <dbReference type="SAM" id="SignalP"/>
    </source>
</evidence>
<dbReference type="EMBL" id="JAFREP010000015">
    <property type="protein sequence ID" value="MBO1320146.1"/>
    <property type="molecule type" value="Genomic_DNA"/>
</dbReference>
<evidence type="ECO:0000313" key="3">
    <source>
        <dbReference type="EMBL" id="MBO1320146.1"/>
    </source>
</evidence>
<evidence type="ECO:0000259" key="2">
    <source>
        <dbReference type="PROSITE" id="PS50106"/>
    </source>
</evidence>
<keyword evidence="1" id="KW-0732">Signal</keyword>
<dbReference type="Gene3D" id="2.30.42.10">
    <property type="match status" value="1"/>
</dbReference>
<proteinExistence type="predicted"/>
<reference evidence="3" key="1">
    <citation type="submission" date="2021-03" db="EMBL/GenBank/DDBJ databases">
        <authorList>
            <person name="Wang G."/>
        </authorList>
    </citation>
    <scope>NUCLEOTIDE SEQUENCE</scope>
    <source>
        <strain evidence="3">KCTC 12899</strain>
    </source>
</reference>
<gene>
    <name evidence="3" type="ORF">J3U88_16845</name>
</gene>
<comment type="caution">
    <text evidence="3">The sequence shown here is derived from an EMBL/GenBank/DDBJ whole genome shotgun (WGS) entry which is preliminary data.</text>
</comment>
<organism evidence="3 4">
    <name type="scientific">Acanthopleuribacter pedis</name>
    <dbReference type="NCBI Taxonomy" id="442870"/>
    <lineage>
        <taxon>Bacteria</taxon>
        <taxon>Pseudomonadati</taxon>
        <taxon>Acidobacteriota</taxon>
        <taxon>Holophagae</taxon>
        <taxon>Acanthopleuribacterales</taxon>
        <taxon>Acanthopleuribacteraceae</taxon>
        <taxon>Acanthopleuribacter</taxon>
    </lineage>
</organism>
<dbReference type="InterPro" id="IPR001478">
    <property type="entry name" value="PDZ"/>
</dbReference>
<dbReference type="RefSeq" id="WP_207860097.1">
    <property type="nucleotide sequence ID" value="NZ_JAFREP010000015.1"/>
</dbReference>
<dbReference type="Pfam" id="PF13180">
    <property type="entry name" value="PDZ_2"/>
    <property type="match status" value="1"/>
</dbReference>
<name>A0A8J7Q826_9BACT</name>
<dbReference type="PROSITE" id="PS50106">
    <property type="entry name" value="PDZ"/>
    <property type="match status" value="1"/>
</dbReference>
<protein>
    <submittedName>
        <fullName evidence="3">PDZ domain-containing protein</fullName>
    </submittedName>
</protein>
<dbReference type="Proteomes" id="UP000664417">
    <property type="component" value="Unassembled WGS sequence"/>
</dbReference>
<dbReference type="SUPFAM" id="SSF50156">
    <property type="entry name" value="PDZ domain-like"/>
    <property type="match status" value="1"/>
</dbReference>
<feature type="signal peptide" evidence="1">
    <location>
        <begin position="1"/>
        <end position="23"/>
    </location>
</feature>
<feature type="domain" description="PDZ" evidence="2">
    <location>
        <begin position="38"/>
        <end position="90"/>
    </location>
</feature>